<dbReference type="InterPro" id="IPR018060">
    <property type="entry name" value="HTH_AraC"/>
</dbReference>
<feature type="modified residue" description="4-aspartylphosphate" evidence="8">
    <location>
        <position position="55"/>
    </location>
</feature>
<dbReference type="KEGG" id="pms:KNP414_02198"/>
<keyword evidence="7" id="KW-0804">Transcription</keyword>
<dbReference type="PROSITE" id="PS00041">
    <property type="entry name" value="HTH_ARAC_FAMILY_1"/>
    <property type="match status" value="1"/>
</dbReference>
<dbReference type="PROSITE" id="PS01124">
    <property type="entry name" value="HTH_ARAC_FAMILY_2"/>
    <property type="match status" value="1"/>
</dbReference>
<keyword evidence="6" id="KW-0238">DNA-binding</keyword>
<dbReference type="InterPro" id="IPR020449">
    <property type="entry name" value="Tscrpt_reg_AraC-type_HTH"/>
</dbReference>
<dbReference type="InterPro" id="IPR018062">
    <property type="entry name" value="HTH_AraC-typ_CS"/>
</dbReference>
<dbReference type="SUPFAM" id="SSF52172">
    <property type="entry name" value="CheY-like"/>
    <property type="match status" value="1"/>
</dbReference>
<dbReference type="SUPFAM" id="SSF46689">
    <property type="entry name" value="Homeodomain-like"/>
    <property type="match status" value="2"/>
</dbReference>
<dbReference type="Proteomes" id="UP000006620">
    <property type="component" value="Chromosome"/>
</dbReference>
<evidence type="ECO:0000256" key="5">
    <source>
        <dbReference type="ARBA" id="ARBA00023015"/>
    </source>
</evidence>
<evidence type="ECO:0000256" key="8">
    <source>
        <dbReference type="PROSITE-ProRule" id="PRU00169"/>
    </source>
</evidence>
<evidence type="ECO:0000313" key="11">
    <source>
        <dbReference type="EMBL" id="AEI40759.1"/>
    </source>
</evidence>
<keyword evidence="5" id="KW-0805">Transcription regulation</keyword>
<name>F8F529_PAEMK</name>
<evidence type="ECO:0000256" key="2">
    <source>
        <dbReference type="ARBA" id="ARBA00022490"/>
    </source>
</evidence>
<dbReference type="GO" id="GO:0000160">
    <property type="term" value="P:phosphorelay signal transduction system"/>
    <property type="evidence" value="ECO:0007669"/>
    <property type="project" value="UniProtKB-KW"/>
</dbReference>
<dbReference type="HOGENOM" id="CLU_000445_5_0_9"/>
<feature type="domain" description="Response regulatory" evidence="10">
    <location>
        <begin position="3"/>
        <end position="120"/>
    </location>
</feature>
<evidence type="ECO:0000256" key="3">
    <source>
        <dbReference type="ARBA" id="ARBA00022553"/>
    </source>
</evidence>
<feature type="domain" description="HTH araC/xylS-type" evidence="9">
    <location>
        <begin position="426"/>
        <end position="525"/>
    </location>
</feature>
<reference evidence="12" key="1">
    <citation type="submission" date="2011-06" db="EMBL/GenBank/DDBJ databases">
        <title>Complete genome sequence of Paenibacillus mucilaginosus KNP414.</title>
        <authorList>
            <person name="Wang J."/>
            <person name="Hu S."/>
            <person name="Hu X."/>
            <person name="Zhang B."/>
            <person name="Dong D."/>
            <person name="Zhang S."/>
            <person name="Zhao K."/>
            <person name="Wu D."/>
        </authorList>
    </citation>
    <scope>NUCLEOTIDE SEQUENCE [LARGE SCALE GENOMIC DNA]</scope>
    <source>
        <strain evidence="12">KNP414</strain>
    </source>
</reference>
<dbReference type="InterPro" id="IPR001789">
    <property type="entry name" value="Sig_transdc_resp-reg_receiver"/>
</dbReference>
<dbReference type="InterPro" id="IPR009057">
    <property type="entry name" value="Homeodomain-like_sf"/>
</dbReference>
<dbReference type="PATRIC" id="fig|1036673.3.peg.1975"/>
<evidence type="ECO:0000256" key="1">
    <source>
        <dbReference type="ARBA" id="ARBA00004496"/>
    </source>
</evidence>
<dbReference type="Pfam" id="PF17853">
    <property type="entry name" value="GGDEF_2"/>
    <property type="match status" value="1"/>
</dbReference>
<comment type="subcellular location">
    <subcellularLocation>
        <location evidence="1">Cytoplasm</location>
    </subcellularLocation>
</comment>
<evidence type="ECO:0000259" key="9">
    <source>
        <dbReference type="PROSITE" id="PS01124"/>
    </source>
</evidence>
<dbReference type="PROSITE" id="PS50110">
    <property type="entry name" value="RESPONSE_REGULATORY"/>
    <property type="match status" value="1"/>
</dbReference>
<dbReference type="PANTHER" id="PTHR42713:SF3">
    <property type="entry name" value="TRANSCRIPTIONAL REGULATORY PROTEIN HPTR"/>
    <property type="match status" value="1"/>
</dbReference>
<dbReference type="CDD" id="cd17536">
    <property type="entry name" value="REC_YesN-like"/>
    <property type="match status" value="1"/>
</dbReference>
<keyword evidence="2" id="KW-0963">Cytoplasm</keyword>
<dbReference type="Pfam" id="PF12833">
    <property type="entry name" value="HTH_18"/>
    <property type="match status" value="1"/>
</dbReference>
<dbReference type="RefSeq" id="WP_013915920.1">
    <property type="nucleotide sequence ID" value="NC_015690.1"/>
</dbReference>
<proteinExistence type="predicted"/>
<dbReference type="EMBL" id="CP002869">
    <property type="protein sequence ID" value="AEI40759.1"/>
    <property type="molecule type" value="Genomic_DNA"/>
</dbReference>
<dbReference type="Pfam" id="PF00072">
    <property type="entry name" value="Response_reg"/>
    <property type="match status" value="1"/>
</dbReference>
<evidence type="ECO:0000256" key="4">
    <source>
        <dbReference type="ARBA" id="ARBA00023012"/>
    </source>
</evidence>
<accession>F8F529</accession>
<sequence>MLKLLLADDEKMTREGIRRSVDWESFGITEVVTAVDGLEALSLLESFEPDIVLTDIKMPRMDGVDLAFQVRRRYPGCKIIFMSGYAEKEYLKAAISLKAISYVEKPIDMEELEEALQGAVQLCQQERRHMEHEALTKESLHASSAYLRQEICLQLIRGARDEEQLRGRLQLAGLVLPEQPSCAAVMLKILPPPPSPAELEALTQEAAGACGLTFLLGQKDELHTVLLFFAPGDRPLDENTLYGVCKALAGALGEHTGGRFAIGGGRISPGLEELPASYASAVARLQETFYRGPASAAVHRDQATGFSLQEQYHPDPSLQKTVRELLVDGRFGEIRSLLGRVAQEIRQRPETLINSVKEIYYRLLLELEGFAGERGISLFHSTGPDDLPWELVFHCHFFEDVQQALLGKLGQLEQALKERGGGSTAARIIRYIHHHYADENVTVQGISEHMQMTASHLIAVFKEATGTTVKQYLMEYRIERAKELLKTDSYKIFDVALQVGYRDGEYFAKIFRKLTGMTPSEYRERSRV</sequence>
<evidence type="ECO:0000313" key="12">
    <source>
        <dbReference type="Proteomes" id="UP000006620"/>
    </source>
</evidence>
<dbReference type="InterPro" id="IPR051552">
    <property type="entry name" value="HptR"/>
</dbReference>
<organism evidence="11 12">
    <name type="scientific">Paenibacillus mucilaginosus (strain KNP414)</name>
    <dbReference type="NCBI Taxonomy" id="1036673"/>
    <lineage>
        <taxon>Bacteria</taxon>
        <taxon>Bacillati</taxon>
        <taxon>Bacillota</taxon>
        <taxon>Bacilli</taxon>
        <taxon>Bacillales</taxon>
        <taxon>Paenibacillaceae</taxon>
        <taxon>Paenibacillus</taxon>
    </lineage>
</organism>
<dbReference type="GO" id="GO:0005737">
    <property type="term" value="C:cytoplasm"/>
    <property type="evidence" value="ECO:0007669"/>
    <property type="project" value="UniProtKB-SubCell"/>
</dbReference>
<dbReference type="Gene3D" id="1.10.10.60">
    <property type="entry name" value="Homeodomain-like"/>
    <property type="match status" value="2"/>
</dbReference>
<keyword evidence="3 8" id="KW-0597">Phosphoprotein</keyword>
<reference evidence="11 12" key="2">
    <citation type="journal article" date="2013" name="Genome Announc.">
        <title>Genome Sequence of Growth-Improving Paenibacillus mucilaginosus Strain KNP414.</title>
        <authorList>
            <person name="Lu J.J."/>
            <person name="Wang J.F."/>
            <person name="Hu X.F."/>
        </authorList>
    </citation>
    <scope>NUCLEOTIDE SEQUENCE [LARGE SCALE GENOMIC DNA]</scope>
    <source>
        <strain evidence="11 12">KNP414</strain>
    </source>
</reference>
<dbReference type="InterPro" id="IPR011006">
    <property type="entry name" value="CheY-like_superfamily"/>
</dbReference>
<dbReference type="SMART" id="SM00342">
    <property type="entry name" value="HTH_ARAC"/>
    <property type="match status" value="1"/>
</dbReference>
<dbReference type="SMART" id="SM00448">
    <property type="entry name" value="REC"/>
    <property type="match status" value="1"/>
</dbReference>
<keyword evidence="4" id="KW-0902">Two-component regulatory system</keyword>
<evidence type="ECO:0000256" key="7">
    <source>
        <dbReference type="ARBA" id="ARBA00023163"/>
    </source>
</evidence>
<dbReference type="GO" id="GO:0003700">
    <property type="term" value="F:DNA-binding transcription factor activity"/>
    <property type="evidence" value="ECO:0007669"/>
    <property type="project" value="InterPro"/>
</dbReference>
<dbReference type="AlphaFoldDB" id="F8F529"/>
<dbReference type="InterPro" id="IPR041522">
    <property type="entry name" value="CdaR_GGDEF"/>
</dbReference>
<dbReference type="PANTHER" id="PTHR42713">
    <property type="entry name" value="HISTIDINE KINASE-RELATED"/>
    <property type="match status" value="1"/>
</dbReference>
<evidence type="ECO:0000256" key="6">
    <source>
        <dbReference type="ARBA" id="ARBA00023125"/>
    </source>
</evidence>
<dbReference type="PRINTS" id="PR00032">
    <property type="entry name" value="HTHARAC"/>
</dbReference>
<gene>
    <name evidence="11" type="ordered locus">KNP414_02198</name>
</gene>
<dbReference type="GO" id="GO:0043565">
    <property type="term" value="F:sequence-specific DNA binding"/>
    <property type="evidence" value="ECO:0007669"/>
    <property type="project" value="InterPro"/>
</dbReference>
<dbReference type="Gene3D" id="3.40.50.2300">
    <property type="match status" value="1"/>
</dbReference>
<evidence type="ECO:0000259" key="10">
    <source>
        <dbReference type="PROSITE" id="PS50110"/>
    </source>
</evidence>
<protein>
    <submittedName>
        <fullName evidence="11">Response regulator receiver protein</fullName>
    </submittedName>
</protein>